<name>A0A484FDI6_COLOR</name>
<reference evidence="2" key="2">
    <citation type="journal article" date="2019" name="Mol. Plant Microbe Interact.">
        <title>Genome sequence resources for four phytopathogenic fungi from the Colletotrichum orbiculare species complex.</title>
        <authorList>
            <person name="Gan P."/>
            <person name="Tsushima A."/>
            <person name="Narusaka M."/>
            <person name="Narusaka Y."/>
            <person name="Takano Y."/>
            <person name="Kubo Y."/>
            <person name="Shirasu K."/>
        </authorList>
    </citation>
    <scope>GENOME REANNOTATION</scope>
    <source>
        <strain evidence="2">104-T / ATCC 96160 / CBS 514.97 / LARS 414 / MAFF 240422</strain>
    </source>
</reference>
<dbReference type="EMBL" id="AMCV02000035">
    <property type="protein sequence ID" value="TDZ16469.1"/>
    <property type="molecule type" value="Genomic_DNA"/>
</dbReference>
<dbReference type="OrthoDB" id="5304511at2759"/>
<comment type="caution">
    <text evidence="1">The sequence shown here is derived from an EMBL/GenBank/DDBJ whole genome shotgun (WGS) entry which is preliminary data.</text>
</comment>
<gene>
    <name evidence="1" type="ORF">Cob_v010772</name>
</gene>
<keyword evidence="2" id="KW-1185">Reference proteome</keyword>
<dbReference type="STRING" id="1213857.A0A484FDI6"/>
<evidence type="ECO:0000313" key="1">
    <source>
        <dbReference type="EMBL" id="TDZ16469.1"/>
    </source>
</evidence>
<organism evidence="1 2">
    <name type="scientific">Colletotrichum orbiculare (strain 104-T / ATCC 96160 / CBS 514.97 / LARS 414 / MAFF 240422)</name>
    <name type="common">Cucumber anthracnose fungus</name>
    <name type="synonym">Colletotrichum lagenarium</name>
    <dbReference type="NCBI Taxonomy" id="1213857"/>
    <lineage>
        <taxon>Eukaryota</taxon>
        <taxon>Fungi</taxon>
        <taxon>Dikarya</taxon>
        <taxon>Ascomycota</taxon>
        <taxon>Pezizomycotina</taxon>
        <taxon>Sordariomycetes</taxon>
        <taxon>Hypocreomycetidae</taxon>
        <taxon>Glomerellales</taxon>
        <taxon>Glomerellaceae</taxon>
        <taxon>Colletotrichum</taxon>
        <taxon>Colletotrichum orbiculare species complex</taxon>
    </lineage>
</organism>
<evidence type="ECO:0000313" key="2">
    <source>
        <dbReference type="Proteomes" id="UP000014480"/>
    </source>
</evidence>
<dbReference type="Proteomes" id="UP000014480">
    <property type="component" value="Unassembled WGS sequence"/>
</dbReference>
<reference evidence="2" key="1">
    <citation type="journal article" date="2013" name="New Phytol.">
        <title>Comparative genomic and transcriptomic analyses reveal the hemibiotrophic stage shift of Colletotrichum fungi.</title>
        <authorList>
            <person name="Gan P."/>
            <person name="Ikeda K."/>
            <person name="Irieda H."/>
            <person name="Narusaka M."/>
            <person name="O'Connell R.J."/>
            <person name="Narusaka Y."/>
            <person name="Takano Y."/>
            <person name="Kubo Y."/>
            <person name="Shirasu K."/>
        </authorList>
    </citation>
    <scope>NUCLEOTIDE SEQUENCE [LARGE SCALE GENOMIC DNA]</scope>
    <source>
        <strain evidence="2">104-T / ATCC 96160 / CBS 514.97 / LARS 414 / MAFF 240422</strain>
    </source>
</reference>
<proteinExistence type="predicted"/>
<accession>A0A484FDI6</accession>
<dbReference type="AlphaFoldDB" id="A0A484FDI6"/>
<protein>
    <submittedName>
        <fullName evidence="1">Uncharacterized protein</fullName>
    </submittedName>
</protein>
<sequence length="278" mass="32875">MRALYRFEIYCNLFKEPEVVRFNLDVVNFQRVHFFDTLSPWEIEQLVAARDFLAAAIIGPPLHALAELSKLQGLSGHQGASRSEPEMSDWTGPLLSVNLARENCHIKQNQARILCFGLRFLHKVWVTPVTQFDKVLLELPQQPRYASYNRVGEIYVWFCDAVNKSTELNNFDLPTENRLCRYTPAEYAEHVRKSAVDDDDDTGPEEAWYWAYNSFRGVENNDPRMINCRLFGMFFWDSARLHDVNFFTRVDFWWWRWEGGRQRDFEWETGPTQVQRFL</sequence>